<dbReference type="InterPro" id="IPR005804">
    <property type="entry name" value="FA_desaturase_dom"/>
</dbReference>
<name>A0A9X2L857_9PROT</name>
<dbReference type="CDD" id="cd03510">
    <property type="entry name" value="Rhizobitoxine-FADS-like"/>
    <property type="match status" value="1"/>
</dbReference>
<gene>
    <name evidence="3" type="ORF">NOG11_05695</name>
</gene>
<feature type="transmembrane region" description="Helical" evidence="1">
    <location>
        <begin position="189"/>
        <end position="210"/>
    </location>
</feature>
<dbReference type="InterPro" id="IPR012171">
    <property type="entry name" value="Fatty_acid_desaturase"/>
</dbReference>
<dbReference type="EMBL" id="JANIBC010000003">
    <property type="protein sequence ID" value="MCQ8184879.1"/>
    <property type="molecule type" value="Genomic_DNA"/>
</dbReference>
<dbReference type="PANTHER" id="PTHR19353:SF19">
    <property type="entry name" value="DELTA(5) FATTY ACID DESATURASE C-RELATED"/>
    <property type="match status" value="1"/>
</dbReference>
<feature type="transmembrane region" description="Helical" evidence="1">
    <location>
        <begin position="29"/>
        <end position="48"/>
    </location>
</feature>
<keyword evidence="1" id="KW-0812">Transmembrane</keyword>
<evidence type="ECO:0000313" key="3">
    <source>
        <dbReference type="EMBL" id="MCQ8184879.1"/>
    </source>
</evidence>
<dbReference type="Pfam" id="PF00487">
    <property type="entry name" value="FA_desaturase"/>
    <property type="match status" value="1"/>
</dbReference>
<dbReference type="RefSeq" id="WP_256618742.1">
    <property type="nucleotide sequence ID" value="NZ_JANIBC010000003.1"/>
</dbReference>
<keyword evidence="1" id="KW-0472">Membrane</keyword>
<reference evidence="3" key="1">
    <citation type="submission" date="2022-07" db="EMBL/GenBank/DDBJ databases">
        <title>Parvularcula maris sp. nov., an algicidal bacterium isolated from seawater.</title>
        <authorList>
            <person name="Li F."/>
        </authorList>
    </citation>
    <scope>NUCLEOTIDE SEQUENCE</scope>
    <source>
        <strain evidence="3">BGMRC 0090</strain>
    </source>
</reference>
<dbReference type="GO" id="GO:0016717">
    <property type="term" value="F:oxidoreductase activity, acting on paired donors, with oxidation of a pair of donors resulting in the reduction of molecular oxygen to two molecules of water"/>
    <property type="evidence" value="ECO:0007669"/>
    <property type="project" value="TreeGrafter"/>
</dbReference>
<feature type="transmembrane region" description="Helical" evidence="1">
    <location>
        <begin position="54"/>
        <end position="74"/>
    </location>
</feature>
<feature type="domain" description="Fatty acid desaturase" evidence="2">
    <location>
        <begin position="53"/>
        <end position="291"/>
    </location>
</feature>
<evidence type="ECO:0000256" key="1">
    <source>
        <dbReference type="SAM" id="Phobius"/>
    </source>
</evidence>
<dbReference type="GO" id="GO:0016020">
    <property type="term" value="C:membrane"/>
    <property type="evidence" value="ECO:0007669"/>
    <property type="project" value="TreeGrafter"/>
</dbReference>
<dbReference type="AlphaFoldDB" id="A0A9X2L857"/>
<sequence>MQRTPFRPRNVFTADEWARLTAPVTWQGFALVAHAWAVVAAVMLAVVLSGYHPLVILLGIPIVGARQLGFGILMHEAAHGMLHRNKRWNDVLGQWLSAAPTGSDLNWYRPYHLSHHRHVQTEDDPDLPLSAPFPVSKQSLRRKIIRDLTGQTFFKQRAFAFLGAYFRRDMVTTPGAEVIASQSGMNRFLLTNAVLLGALIALGHGWLYLWCWLLPLATWNPLATRIRNIAEHACVESDHGEPLSQARTTHTNFLERITLAPYWVAYHAEHHAMMYVPCFRLPLAHRMLAAKGALGRTDLQPGYLSVLRKVTTLPAPNGAAA</sequence>
<comment type="caution">
    <text evidence="3">The sequence shown here is derived from an EMBL/GenBank/DDBJ whole genome shotgun (WGS) entry which is preliminary data.</text>
</comment>
<organism evidence="3 4">
    <name type="scientific">Parvularcula maris</name>
    <dbReference type="NCBI Taxonomy" id="2965077"/>
    <lineage>
        <taxon>Bacteria</taxon>
        <taxon>Pseudomonadati</taxon>
        <taxon>Pseudomonadota</taxon>
        <taxon>Alphaproteobacteria</taxon>
        <taxon>Parvularculales</taxon>
        <taxon>Parvularculaceae</taxon>
        <taxon>Parvularcula</taxon>
    </lineage>
</organism>
<protein>
    <submittedName>
        <fullName evidence="3">Fatty acid desaturase family protein</fullName>
    </submittedName>
</protein>
<evidence type="ECO:0000313" key="4">
    <source>
        <dbReference type="Proteomes" id="UP001142610"/>
    </source>
</evidence>
<dbReference type="Proteomes" id="UP001142610">
    <property type="component" value="Unassembled WGS sequence"/>
</dbReference>
<keyword evidence="1" id="KW-1133">Transmembrane helix</keyword>
<keyword evidence="4" id="KW-1185">Reference proteome</keyword>
<evidence type="ECO:0000259" key="2">
    <source>
        <dbReference type="Pfam" id="PF00487"/>
    </source>
</evidence>
<proteinExistence type="predicted"/>
<dbReference type="PANTHER" id="PTHR19353">
    <property type="entry name" value="FATTY ACID DESATURASE 2"/>
    <property type="match status" value="1"/>
</dbReference>
<accession>A0A9X2L857</accession>
<dbReference type="GO" id="GO:0008610">
    <property type="term" value="P:lipid biosynthetic process"/>
    <property type="evidence" value="ECO:0007669"/>
    <property type="project" value="UniProtKB-ARBA"/>
</dbReference>